<dbReference type="EMBL" id="VYZN01000039">
    <property type="protein sequence ID" value="KAE9532422.1"/>
    <property type="molecule type" value="Genomic_DNA"/>
</dbReference>
<protein>
    <submittedName>
        <fullName evidence="1">Uncharacterized protein</fullName>
    </submittedName>
</protein>
<evidence type="ECO:0000313" key="1">
    <source>
        <dbReference type="EMBL" id="KAE9532422.1"/>
    </source>
</evidence>
<organism evidence="1 2">
    <name type="scientific">Aphis glycines</name>
    <name type="common">Soybean aphid</name>
    <dbReference type="NCBI Taxonomy" id="307491"/>
    <lineage>
        <taxon>Eukaryota</taxon>
        <taxon>Metazoa</taxon>
        <taxon>Ecdysozoa</taxon>
        <taxon>Arthropoda</taxon>
        <taxon>Hexapoda</taxon>
        <taxon>Insecta</taxon>
        <taxon>Pterygota</taxon>
        <taxon>Neoptera</taxon>
        <taxon>Paraneoptera</taxon>
        <taxon>Hemiptera</taxon>
        <taxon>Sternorrhyncha</taxon>
        <taxon>Aphidomorpha</taxon>
        <taxon>Aphidoidea</taxon>
        <taxon>Aphididae</taxon>
        <taxon>Aphidini</taxon>
        <taxon>Aphis</taxon>
        <taxon>Aphis</taxon>
    </lineage>
</organism>
<evidence type="ECO:0000313" key="2">
    <source>
        <dbReference type="Proteomes" id="UP000475862"/>
    </source>
</evidence>
<dbReference type="Proteomes" id="UP000475862">
    <property type="component" value="Unassembled WGS sequence"/>
</dbReference>
<name>A0A6G0TIH0_APHGL</name>
<dbReference type="AlphaFoldDB" id="A0A6G0TIH0"/>
<accession>A0A6G0TIH0</accession>
<proteinExistence type="predicted"/>
<keyword evidence="2" id="KW-1185">Reference proteome</keyword>
<sequence>MITCCTEQNNWNLLKKNEFLLKSCSLALRFSNLIFFCSFFNLNDSNFLASSCSCKVIIRVSRCFFSLTGLVGKIGDNDLLSLRKLYTNFVLERFNLRITCLDDDWFLKCCSCSSSIIKRCLYTESITLPSRFTCDKECSNFFTWWDKELEIIKKVLTSLEEKPVIVLSTPTMFDDKAFSLENVEGISLSLLELF</sequence>
<gene>
    <name evidence="1" type="ORF">AGLY_010045</name>
</gene>
<reference evidence="1 2" key="1">
    <citation type="submission" date="2019-08" db="EMBL/GenBank/DDBJ databases">
        <title>The genome of the soybean aphid Biotype 1, its phylome, world population structure and adaptation to the North American continent.</title>
        <authorList>
            <person name="Giordano R."/>
            <person name="Donthu R.K."/>
            <person name="Hernandez A.G."/>
            <person name="Wright C.L."/>
            <person name="Zimin A.V."/>
        </authorList>
    </citation>
    <scope>NUCLEOTIDE SEQUENCE [LARGE SCALE GENOMIC DNA]</scope>
    <source>
        <tissue evidence="1">Whole aphids</tissue>
    </source>
</reference>
<comment type="caution">
    <text evidence="1">The sequence shown here is derived from an EMBL/GenBank/DDBJ whole genome shotgun (WGS) entry which is preliminary data.</text>
</comment>